<keyword evidence="4 5" id="KW-0472">Membrane</keyword>
<feature type="transmembrane region" description="Helical" evidence="5">
    <location>
        <begin position="20"/>
        <end position="41"/>
    </location>
</feature>
<keyword evidence="7" id="KW-1185">Reference proteome</keyword>
<dbReference type="KEGG" id="cten:18247214"/>
<dbReference type="Gene3D" id="1.20.1740.10">
    <property type="entry name" value="Amino acid/polyamine transporter I"/>
    <property type="match status" value="1"/>
</dbReference>
<evidence type="ECO:0000313" key="6">
    <source>
        <dbReference type="EMBL" id="EGV64307.1"/>
    </source>
</evidence>
<feature type="transmembrane region" description="Helical" evidence="5">
    <location>
        <begin position="221"/>
        <end position="242"/>
    </location>
</feature>
<proteinExistence type="predicted"/>
<evidence type="ECO:0000256" key="2">
    <source>
        <dbReference type="ARBA" id="ARBA00022692"/>
    </source>
</evidence>
<dbReference type="PANTHER" id="PTHR11785">
    <property type="entry name" value="AMINO ACID TRANSPORTER"/>
    <property type="match status" value="1"/>
</dbReference>
<dbReference type="HOGENOM" id="CLU_891367_0_0_1"/>
<accession>G3B4L7</accession>
<sequence>MTGVENTLTWERFHQAEKPVTIASFSNAIIVSSFTLAGWNMGHISSNEVKDPVRTYKIAGPLSMLLILLGYTAINVCYVSVLTPTEFAESGNLSGSVLFEKVYGVHFGKRFLTFSVAMCTASNIFVVIYSVSRMSQEVFREGVLPFSVFMASNKPFGTPLRSICLCLFLSVTILVLAPSGGVYGYIVSIEGYPVQLYTLFTALGLIILRRRYPETKAPIRASVIGAGLVVIIMAYVLVSPFCGGNPNPKGTESWISYPLVSITLIFLYVLYWLVMFKLMPWIGRYKLVSETLELDDGLTIKKWVQVPQSYFG</sequence>
<feature type="transmembrane region" description="Helical" evidence="5">
    <location>
        <begin position="192"/>
        <end position="209"/>
    </location>
</feature>
<dbReference type="AlphaFoldDB" id="G3B4L7"/>
<feature type="transmembrane region" description="Helical" evidence="5">
    <location>
        <begin position="111"/>
        <end position="131"/>
    </location>
</feature>
<evidence type="ECO:0000256" key="1">
    <source>
        <dbReference type="ARBA" id="ARBA00004141"/>
    </source>
</evidence>
<dbReference type="GO" id="GO:0016020">
    <property type="term" value="C:membrane"/>
    <property type="evidence" value="ECO:0007669"/>
    <property type="project" value="UniProtKB-SubCell"/>
</dbReference>
<reference evidence="6 7" key="1">
    <citation type="journal article" date="2011" name="Proc. Natl. Acad. Sci. U.S.A.">
        <title>Comparative genomics of xylose-fermenting fungi for enhanced biofuel production.</title>
        <authorList>
            <person name="Wohlbach D.J."/>
            <person name="Kuo A."/>
            <person name="Sato T.K."/>
            <person name="Potts K.M."/>
            <person name="Salamov A.A."/>
            <person name="LaButti K.M."/>
            <person name="Sun H."/>
            <person name="Clum A."/>
            <person name="Pangilinan J.L."/>
            <person name="Lindquist E.A."/>
            <person name="Lucas S."/>
            <person name="Lapidus A."/>
            <person name="Jin M."/>
            <person name="Gunawan C."/>
            <person name="Balan V."/>
            <person name="Dale B.E."/>
            <person name="Jeffries T.W."/>
            <person name="Zinkel R."/>
            <person name="Barry K.W."/>
            <person name="Grigoriev I.V."/>
            <person name="Gasch A.P."/>
        </authorList>
    </citation>
    <scope>NUCLEOTIDE SEQUENCE [LARGE SCALE GENOMIC DNA]</scope>
    <source>
        <strain evidence="7">ATCC 10573 / BCRC 21748 / CBS 615 / JCM 9827 / NBRC 10315 / NRRL Y-1498 / VKM Y-70</strain>
    </source>
</reference>
<feature type="transmembrane region" description="Helical" evidence="5">
    <location>
        <begin position="254"/>
        <end position="274"/>
    </location>
</feature>
<feature type="transmembrane region" description="Helical" evidence="5">
    <location>
        <begin position="62"/>
        <end position="81"/>
    </location>
</feature>
<evidence type="ECO:0008006" key="8">
    <source>
        <dbReference type="Google" id="ProtNLM"/>
    </source>
</evidence>
<evidence type="ECO:0000256" key="3">
    <source>
        <dbReference type="ARBA" id="ARBA00022989"/>
    </source>
</evidence>
<keyword evidence="3 5" id="KW-1133">Transmembrane helix</keyword>
<evidence type="ECO:0000313" key="7">
    <source>
        <dbReference type="Proteomes" id="UP000000707"/>
    </source>
</evidence>
<dbReference type="Proteomes" id="UP000000707">
    <property type="component" value="Unassembled WGS sequence"/>
</dbReference>
<keyword evidence="2 5" id="KW-0812">Transmembrane</keyword>
<dbReference type="GO" id="GO:0015179">
    <property type="term" value="F:L-amino acid transmembrane transporter activity"/>
    <property type="evidence" value="ECO:0007669"/>
    <property type="project" value="TreeGrafter"/>
</dbReference>
<evidence type="ECO:0000256" key="4">
    <source>
        <dbReference type="ARBA" id="ARBA00023136"/>
    </source>
</evidence>
<comment type="subcellular location">
    <subcellularLocation>
        <location evidence="1">Membrane</location>
        <topology evidence="1">Multi-pass membrane protein</topology>
    </subcellularLocation>
</comment>
<dbReference type="EMBL" id="GL996521">
    <property type="protein sequence ID" value="EGV64307.1"/>
    <property type="molecule type" value="Genomic_DNA"/>
</dbReference>
<organism evidence="7">
    <name type="scientific">Candida tenuis (strain ATCC 10573 / BCRC 21748 / CBS 615 / JCM 9827 / NBRC 10315 / NRRL Y-1498 / VKM Y-70)</name>
    <name type="common">Yeast</name>
    <name type="synonym">Yamadazyma tenuis</name>
    <dbReference type="NCBI Taxonomy" id="590646"/>
    <lineage>
        <taxon>Eukaryota</taxon>
        <taxon>Fungi</taxon>
        <taxon>Dikarya</taxon>
        <taxon>Ascomycota</taxon>
        <taxon>Saccharomycotina</taxon>
        <taxon>Pichiomycetes</taxon>
        <taxon>Debaryomycetaceae</taxon>
        <taxon>Yamadazyma</taxon>
    </lineage>
</organism>
<dbReference type="PANTHER" id="PTHR11785:SF382">
    <property type="entry name" value="LOW-AFFINITY METHIONINE PERMEASE"/>
    <property type="match status" value="1"/>
</dbReference>
<dbReference type="InterPro" id="IPR050598">
    <property type="entry name" value="AminoAcid_Transporter"/>
</dbReference>
<gene>
    <name evidence="6" type="ORF">CANTEDRAFT_114011</name>
</gene>
<name>G3B4L7_CANTC</name>
<dbReference type="GeneID" id="18247214"/>
<feature type="transmembrane region" description="Helical" evidence="5">
    <location>
        <begin position="163"/>
        <end position="186"/>
    </location>
</feature>
<protein>
    <recommendedName>
        <fullName evidence="8">Amino acid permease/ SLC12A domain-containing protein</fullName>
    </recommendedName>
</protein>
<dbReference type="OrthoDB" id="5982228at2759"/>
<dbReference type="Pfam" id="PF13520">
    <property type="entry name" value="AA_permease_2"/>
    <property type="match status" value="1"/>
</dbReference>
<evidence type="ECO:0000256" key="5">
    <source>
        <dbReference type="SAM" id="Phobius"/>
    </source>
</evidence>
<dbReference type="InterPro" id="IPR002293">
    <property type="entry name" value="AA/rel_permease1"/>
</dbReference>